<dbReference type="Proteomes" id="UP000030652">
    <property type="component" value="Unassembled WGS sequence"/>
</dbReference>
<dbReference type="eggNOG" id="ENOG5031BM1">
    <property type="taxonomic scope" value="Bacteria"/>
</dbReference>
<protein>
    <recommendedName>
        <fullName evidence="3">SprT-like family protein</fullName>
    </recommendedName>
</protein>
<comment type="caution">
    <text evidence="1">The sequence shown here is derived from an EMBL/GenBank/DDBJ whole genome shotgun (WGS) entry which is preliminary data.</text>
</comment>
<sequence length="327" mass="38266">MTNLQEEQAETLEIEYDHQLVDDIVCKGLVQQEASGDSTLYNEYHEKRDAIYEMEEEKRPRRFRELDEEFFNRLGYGAFLRDAFDEYPDIEAEIKEVHVRRATTRKNEGSNLVDEGTKVIIRLYPELFVEGSKEIRRVIRHELMHVSDMINSAFEYNVHEEFATSPMEERIITDRYRLFWDISIDGRLANKGLETTASREERKKEFDSFFSKIPEETRELIFDKMWNADETFTHTRLVELSKDTNKVLALAAGSRSAEVLVEESKALGPVPGTTCPLCGFPSFDWIEEVAQDKDIVKIINEEFPDWKPQDGVCERCAEYYKIKAGKW</sequence>
<proteinExistence type="predicted"/>
<organism evidence="1 2">
    <name type="scientific">Candidatus Scalindua brodae</name>
    <dbReference type="NCBI Taxonomy" id="237368"/>
    <lineage>
        <taxon>Bacteria</taxon>
        <taxon>Pseudomonadati</taxon>
        <taxon>Planctomycetota</taxon>
        <taxon>Candidatus Brocadiia</taxon>
        <taxon>Candidatus Brocadiales</taxon>
        <taxon>Candidatus Scalinduaceae</taxon>
        <taxon>Candidatus Scalindua</taxon>
    </lineage>
</organism>
<gene>
    <name evidence="1" type="ORF">SCABRO_01075</name>
</gene>
<dbReference type="AlphaFoldDB" id="A0A0B0EMB5"/>
<evidence type="ECO:0000313" key="2">
    <source>
        <dbReference type="Proteomes" id="UP000030652"/>
    </source>
</evidence>
<evidence type="ECO:0000313" key="1">
    <source>
        <dbReference type="EMBL" id="KHE93156.1"/>
    </source>
</evidence>
<reference evidence="1 2" key="1">
    <citation type="submission" date="2014-10" db="EMBL/GenBank/DDBJ databases">
        <title>Draft genome of anammox bacterium scalindua brodae, obtained using differential coverage binning of sequence data from two enrichment reactors.</title>
        <authorList>
            <person name="Speth D.R."/>
            <person name="Russ L."/>
            <person name="Kartal B."/>
            <person name="Op den Camp H.J."/>
            <person name="Dutilh B.E."/>
            <person name="Jetten M.S."/>
        </authorList>
    </citation>
    <scope>NUCLEOTIDE SEQUENCE [LARGE SCALE GENOMIC DNA]</scope>
    <source>
        <strain evidence="1">RU1</strain>
    </source>
</reference>
<accession>A0A0B0EMB5</accession>
<dbReference type="EMBL" id="JRYO01000071">
    <property type="protein sequence ID" value="KHE93156.1"/>
    <property type="molecule type" value="Genomic_DNA"/>
</dbReference>
<name>A0A0B0EMB5_9BACT</name>
<evidence type="ECO:0008006" key="3">
    <source>
        <dbReference type="Google" id="ProtNLM"/>
    </source>
</evidence>